<comment type="subunit">
    <text evidence="1">Homodimer.</text>
</comment>
<dbReference type="CDD" id="cd00570">
    <property type="entry name" value="GST_N_family"/>
    <property type="match status" value="1"/>
</dbReference>
<dbReference type="InterPro" id="IPR036249">
    <property type="entry name" value="Thioredoxin-like_sf"/>
</dbReference>
<dbReference type="InterPro" id="IPR040079">
    <property type="entry name" value="Glutathione_S-Trfase"/>
</dbReference>
<dbReference type="PROSITE" id="PS50405">
    <property type="entry name" value="GST_CTER"/>
    <property type="match status" value="1"/>
</dbReference>
<dbReference type="PANTHER" id="PTHR43969">
    <property type="entry name" value="GLUTATHIONE S TRANSFERASE D10, ISOFORM A-RELATED"/>
    <property type="match status" value="1"/>
</dbReference>
<feature type="domain" description="GST N-terminal" evidence="2">
    <location>
        <begin position="48"/>
        <end position="127"/>
    </location>
</feature>
<dbReference type="Gene3D" id="3.40.30.10">
    <property type="entry name" value="Glutaredoxin"/>
    <property type="match status" value="1"/>
</dbReference>
<dbReference type="Gene3D" id="1.20.1050.10">
    <property type="match status" value="1"/>
</dbReference>
<protein>
    <submittedName>
        <fullName evidence="4">Glutathione S-transferase</fullName>
    </submittedName>
</protein>
<reference evidence="4 5" key="1">
    <citation type="submission" date="2017-05" db="EMBL/GenBank/DDBJ databases">
        <authorList>
            <person name="Varghese N."/>
            <person name="Submissions S."/>
        </authorList>
    </citation>
    <scope>NUCLEOTIDE SEQUENCE [LARGE SCALE GENOMIC DNA]</scope>
    <source>
        <strain evidence="4 5">DSM 15949</strain>
    </source>
</reference>
<feature type="domain" description="GST C-terminal" evidence="3">
    <location>
        <begin position="136"/>
        <end position="272"/>
    </location>
</feature>
<evidence type="ECO:0000313" key="5">
    <source>
        <dbReference type="Proteomes" id="UP001157914"/>
    </source>
</evidence>
<dbReference type="Pfam" id="PF13417">
    <property type="entry name" value="GST_N_3"/>
    <property type="match status" value="1"/>
</dbReference>
<dbReference type="EMBL" id="FXTT01000006">
    <property type="protein sequence ID" value="SMP35146.1"/>
    <property type="molecule type" value="Genomic_DNA"/>
</dbReference>
<evidence type="ECO:0000259" key="2">
    <source>
        <dbReference type="PROSITE" id="PS50404"/>
    </source>
</evidence>
<organism evidence="4 5">
    <name type="scientific">Roseibium denhamense</name>
    <dbReference type="NCBI Taxonomy" id="76305"/>
    <lineage>
        <taxon>Bacteria</taxon>
        <taxon>Pseudomonadati</taxon>
        <taxon>Pseudomonadota</taxon>
        <taxon>Alphaproteobacteria</taxon>
        <taxon>Hyphomicrobiales</taxon>
        <taxon>Stappiaceae</taxon>
        <taxon>Roseibium</taxon>
    </lineage>
</organism>
<proteinExistence type="predicted"/>
<dbReference type="CDD" id="cd00299">
    <property type="entry name" value="GST_C_family"/>
    <property type="match status" value="1"/>
</dbReference>
<keyword evidence="5" id="KW-1185">Reference proteome</keyword>
<dbReference type="InterPro" id="IPR004046">
    <property type="entry name" value="GST_C"/>
</dbReference>
<dbReference type="Proteomes" id="UP001157914">
    <property type="component" value="Unassembled WGS sequence"/>
</dbReference>
<dbReference type="InterPro" id="IPR004045">
    <property type="entry name" value="Glutathione_S-Trfase_N"/>
</dbReference>
<evidence type="ECO:0000259" key="3">
    <source>
        <dbReference type="PROSITE" id="PS50405"/>
    </source>
</evidence>
<dbReference type="SFLD" id="SFLDG00358">
    <property type="entry name" value="Main_(cytGST)"/>
    <property type="match status" value="1"/>
</dbReference>
<comment type="caution">
    <text evidence="4">The sequence shown here is derived from an EMBL/GenBank/DDBJ whole genome shotgun (WGS) entry which is preliminary data.</text>
</comment>
<dbReference type="SFLD" id="SFLDS00019">
    <property type="entry name" value="Glutathione_Transferase_(cytos"/>
    <property type="match status" value="1"/>
</dbReference>
<accession>A0ABY1PJY7</accession>
<dbReference type="Pfam" id="PF14497">
    <property type="entry name" value="GST_C_3"/>
    <property type="match status" value="1"/>
</dbReference>
<name>A0ABY1PJY7_9HYPH</name>
<gene>
    <name evidence="4" type="ORF">SAMN06265374_3949</name>
</gene>
<dbReference type="InterPro" id="IPR010987">
    <property type="entry name" value="Glutathione-S-Trfase_C-like"/>
</dbReference>
<evidence type="ECO:0000256" key="1">
    <source>
        <dbReference type="ARBA" id="ARBA00011738"/>
    </source>
</evidence>
<evidence type="ECO:0000313" key="4">
    <source>
        <dbReference type="EMBL" id="SMP35146.1"/>
    </source>
</evidence>
<dbReference type="InterPro" id="IPR036282">
    <property type="entry name" value="Glutathione-S-Trfase_C_sf"/>
</dbReference>
<sequence length="278" mass="31283">MSRSKAAAYLPEHGSAVKSLITICESHFRINDTLIRLSLATVQALNPYMLTLYHHPFSPSSRFVRLILSEYGATFEERHVNPWERPQELLVLNAAGSVPVMVENEGPAICGAGPIMEYLDETRGYAVADRRLMPDHPEARAETRRLVDWCLSKFDQEVVGHLVRERIYKQIMPKSSGGGEPDSAALRVARANIHHHLKYFGYLVASRRWLGGDRLSFADFALAGELSCADYLGEVVWSQEEDVKNWYARVKSRPSMRPLLAEKVLGMPPAPAYADLDF</sequence>
<dbReference type="SUPFAM" id="SSF52833">
    <property type="entry name" value="Thioredoxin-like"/>
    <property type="match status" value="1"/>
</dbReference>
<dbReference type="PROSITE" id="PS50404">
    <property type="entry name" value="GST_NTER"/>
    <property type="match status" value="1"/>
</dbReference>
<dbReference type="PANTHER" id="PTHR43969:SF9">
    <property type="entry name" value="GLUTATHIONE S TRANSFERASE D10, ISOFORM A-RELATED"/>
    <property type="match status" value="1"/>
</dbReference>
<dbReference type="SUPFAM" id="SSF47616">
    <property type="entry name" value="GST C-terminal domain-like"/>
    <property type="match status" value="1"/>
</dbReference>